<proteinExistence type="predicted"/>
<dbReference type="RefSeq" id="WP_102197978.1">
    <property type="nucleotide sequence ID" value="NZ_PNHP01000003.1"/>
</dbReference>
<dbReference type="GeneID" id="84578525"/>
<accession>A0A2N6UIK2</accession>
<gene>
    <name evidence="1" type="ORF">CJ192_04945</name>
</gene>
<dbReference type="AlphaFoldDB" id="A0A2N6UIK2"/>
<protein>
    <submittedName>
        <fullName evidence="1">Uncharacterized protein</fullName>
    </submittedName>
</protein>
<comment type="caution">
    <text evidence="1">The sequence shown here is derived from an EMBL/GenBank/DDBJ whole genome shotgun (WGS) entry which is preliminary data.</text>
</comment>
<evidence type="ECO:0000313" key="1">
    <source>
        <dbReference type="EMBL" id="PMC81375.1"/>
    </source>
</evidence>
<evidence type="ECO:0000313" key="2">
    <source>
        <dbReference type="Proteomes" id="UP000235658"/>
    </source>
</evidence>
<reference evidence="1 2" key="1">
    <citation type="submission" date="2017-09" db="EMBL/GenBank/DDBJ databases">
        <title>Bacterial strain isolated from the female urinary microbiota.</title>
        <authorList>
            <person name="Thomas-White K."/>
            <person name="Kumar N."/>
            <person name="Forster S."/>
            <person name="Putonti C."/>
            <person name="Lawley T."/>
            <person name="Wolfe A.J."/>
        </authorList>
    </citation>
    <scope>NUCLEOTIDE SEQUENCE [LARGE SCALE GENOMIC DNA]</scope>
    <source>
        <strain evidence="1 2">UMB0204</strain>
    </source>
</reference>
<sequence>MKKKVNNVRDILVSIEFDPIEIGFIQASIDTYLETVRKKFGDKDGLVHLPLVEPTGKTCLGKIDKAIDELEKIYEWGEIDD</sequence>
<dbReference type="EMBL" id="PNHP01000003">
    <property type="protein sequence ID" value="PMC81375.1"/>
    <property type="molecule type" value="Genomic_DNA"/>
</dbReference>
<dbReference type="Proteomes" id="UP000235658">
    <property type="component" value="Unassembled WGS sequence"/>
</dbReference>
<organism evidence="1 2">
    <name type="scientific">Anaerococcus hydrogenalis</name>
    <dbReference type="NCBI Taxonomy" id="33029"/>
    <lineage>
        <taxon>Bacteria</taxon>
        <taxon>Bacillati</taxon>
        <taxon>Bacillota</taxon>
        <taxon>Tissierellia</taxon>
        <taxon>Tissierellales</taxon>
        <taxon>Peptoniphilaceae</taxon>
        <taxon>Anaerococcus</taxon>
    </lineage>
</organism>
<name>A0A2N6UIK2_9FIRM</name>